<accession>A0A127PDU7</accession>
<dbReference type="OrthoDB" id="3078375at2"/>
<name>A0A127PDU7_9BURK</name>
<dbReference type="EMBL" id="CP013232">
    <property type="protein sequence ID" value="AMO95927.1"/>
    <property type="molecule type" value="Genomic_DNA"/>
</dbReference>
<proteinExistence type="predicted"/>
<sequence>MEWNIDWSQAPQGARWWVMDGDGRAHWFGEPDVVMQTSFWFTDPIPAPTFGYVGDWRASMVEKPVQNWGGMLSHQGNASENFLGA</sequence>
<evidence type="ECO:0000313" key="1">
    <source>
        <dbReference type="EMBL" id="AMO95927.1"/>
    </source>
</evidence>
<reference evidence="1 2" key="1">
    <citation type="submission" date="2015-11" db="EMBL/GenBank/DDBJ databases">
        <title>Exploring the genomic traits of fungus-feeding bacterial genus Collimonas.</title>
        <authorList>
            <person name="Song C."/>
            <person name="Schmidt R."/>
            <person name="de Jager V."/>
            <person name="Krzyzanowska D."/>
            <person name="Jongedijk E."/>
            <person name="Cankar K."/>
            <person name="Beekwilder J."/>
            <person name="van Veen A."/>
            <person name="de Boer W."/>
            <person name="van Veen J.A."/>
            <person name="Garbeva P."/>
        </authorList>
    </citation>
    <scope>NUCLEOTIDE SEQUENCE [LARGE SCALE GENOMIC DNA]</scope>
    <source>
        <strain evidence="1 2">Ter6</strain>
    </source>
</reference>
<dbReference type="RefSeq" id="WP_061542384.1">
    <property type="nucleotide sequence ID" value="NZ_CP013232.1"/>
</dbReference>
<evidence type="ECO:0000313" key="2">
    <source>
        <dbReference type="Proteomes" id="UP000072421"/>
    </source>
</evidence>
<gene>
    <name evidence="1" type="ORF">CFter6_3284</name>
</gene>
<protein>
    <submittedName>
        <fullName evidence="1">Uncharacterized protein</fullName>
    </submittedName>
</protein>
<dbReference type="AlphaFoldDB" id="A0A127PDU7"/>
<dbReference type="Proteomes" id="UP000072421">
    <property type="component" value="Chromosome"/>
</dbReference>
<dbReference type="PATRIC" id="fig|158899.10.peg.3265"/>
<organism evidence="1">
    <name type="scientific">Collimonas fungivorans</name>
    <dbReference type="NCBI Taxonomy" id="158899"/>
    <lineage>
        <taxon>Bacteria</taxon>
        <taxon>Pseudomonadati</taxon>
        <taxon>Pseudomonadota</taxon>
        <taxon>Betaproteobacteria</taxon>
        <taxon>Burkholderiales</taxon>
        <taxon>Oxalobacteraceae</taxon>
        <taxon>Collimonas</taxon>
    </lineage>
</organism>